<gene>
    <name evidence="3" type="ORF">TTHERM_00443120</name>
</gene>
<dbReference type="EMBL" id="GG662665">
    <property type="protein sequence ID" value="EAR85562.2"/>
    <property type="molecule type" value="Genomic_DNA"/>
</dbReference>
<keyword evidence="4" id="KW-1185">Reference proteome</keyword>
<protein>
    <submittedName>
        <fullName evidence="3">Uncharacterized protein</fullName>
    </submittedName>
</protein>
<dbReference type="eggNOG" id="ENOG502R2U3">
    <property type="taxonomic scope" value="Eukaryota"/>
</dbReference>
<dbReference type="Pfam" id="PF13879">
    <property type="entry name" value="Hmw_CFAP97"/>
    <property type="match status" value="1"/>
</dbReference>
<dbReference type="PANTHER" id="PTHR33768">
    <property type="entry name" value="MIP11318P"/>
    <property type="match status" value="1"/>
</dbReference>
<dbReference type="InterPro" id="IPR038792">
    <property type="entry name" value="CFAP97D1/2"/>
</dbReference>
<feature type="compositionally biased region" description="Acidic residues" evidence="2">
    <location>
        <begin position="479"/>
        <end position="493"/>
    </location>
</feature>
<evidence type="ECO:0000256" key="2">
    <source>
        <dbReference type="SAM" id="MobiDB-lite"/>
    </source>
</evidence>
<accession>I7MD62</accession>
<evidence type="ECO:0000313" key="4">
    <source>
        <dbReference type="Proteomes" id="UP000009168"/>
    </source>
</evidence>
<reference evidence="4" key="1">
    <citation type="journal article" date="2006" name="PLoS Biol.">
        <title>Macronuclear genome sequence of the ciliate Tetrahymena thermophila, a model eukaryote.</title>
        <authorList>
            <person name="Eisen J.A."/>
            <person name="Coyne R.S."/>
            <person name="Wu M."/>
            <person name="Wu D."/>
            <person name="Thiagarajan M."/>
            <person name="Wortman J.R."/>
            <person name="Badger J.H."/>
            <person name="Ren Q."/>
            <person name="Amedeo P."/>
            <person name="Jones K.M."/>
            <person name="Tallon L.J."/>
            <person name="Delcher A.L."/>
            <person name="Salzberg S.L."/>
            <person name="Silva J.C."/>
            <person name="Haas B.J."/>
            <person name="Majoros W.H."/>
            <person name="Farzad M."/>
            <person name="Carlton J.M."/>
            <person name="Smith R.K. Jr."/>
            <person name="Garg J."/>
            <person name="Pearlman R.E."/>
            <person name="Karrer K.M."/>
            <person name="Sun L."/>
            <person name="Manning G."/>
            <person name="Elde N.C."/>
            <person name="Turkewitz A.P."/>
            <person name="Asai D.J."/>
            <person name="Wilkes D.E."/>
            <person name="Wang Y."/>
            <person name="Cai H."/>
            <person name="Collins K."/>
            <person name="Stewart B.A."/>
            <person name="Lee S.R."/>
            <person name="Wilamowska K."/>
            <person name="Weinberg Z."/>
            <person name="Ruzzo W.L."/>
            <person name="Wloga D."/>
            <person name="Gaertig J."/>
            <person name="Frankel J."/>
            <person name="Tsao C.-C."/>
            <person name="Gorovsky M.A."/>
            <person name="Keeling P.J."/>
            <person name="Waller R.F."/>
            <person name="Patron N.J."/>
            <person name="Cherry J.M."/>
            <person name="Stover N.A."/>
            <person name="Krieger C.J."/>
            <person name="del Toro C."/>
            <person name="Ryder H.F."/>
            <person name="Williamson S.C."/>
            <person name="Barbeau R.A."/>
            <person name="Hamilton E.P."/>
            <person name="Orias E."/>
        </authorList>
    </citation>
    <scope>NUCLEOTIDE SEQUENCE [LARGE SCALE GENOMIC DNA]</scope>
    <source>
        <strain evidence="4">SB210</strain>
    </source>
</reference>
<dbReference type="KEGG" id="tet:TTHERM_00443120"/>
<dbReference type="PANTHER" id="PTHR33768:SF3">
    <property type="entry name" value="MIP11318P"/>
    <property type="match status" value="1"/>
</dbReference>
<dbReference type="InParanoid" id="I7MD62"/>
<feature type="compositionally biased region" description="Basic and acidic residues" evidence="2">
    <location>
        <begin position="446"/>
        <end position="457"/>
    </location>
</feature>
<feature type="compositionally biased region" description="Polar residues" evidence="2">
    <location>
        <begin position="430"/>
        <end position="445"/>
    </location>
</feature>
<dbReference type="InterPro" id="IPR029488">
    <property type="entry name" value="Hmw/CFAP97"/>
</dbReference>
<dbReference type="RefSeq" id="XP_001033225.2">
    <property type="nucleotide sequence ID" value="XM_001033225.2"/>
</dbReference>
<feature type="non-terminal residue" evidence="3">
    <location>
        <position position="1"/>
    </location>
</feature>
<proteinExistence type="inferred from homology"/>
<dbReference type="GeneID" id="7827940"/>
<organism evidence="3 4">
    <name type="scientific">Tetrahymena thermophila (strain SB210)</name>
    <dbReference type="NCBI Taxonomy" id="312017"/>
    <lineage>
        <taxon>Eukaryota</taxon>
        <taxon>Sar</taxon>
        <taxon>Alveolata</taxon>
        <taxon>Ciliophora</taxon>
        <taxon>Intramacronucleata</taxon>
        <taxon>Oligohymenophorea</taxon>
        <taxon>Hymenostomatida</taxon>
        <taxon>Tetrahymenina</taxon>
        <taxon>Tetrahymenidae</taxon>
        <taxon>Tetrahymena</taxon>
    </lineage>
</organism>
<dbReference type="OrthoDB" id="313317at2759"/>
<comment type="similarity">
    <text evidence="1">Belongs to the CFAP97 family.</text>
</comment>
<sequence>INKIAKKTVKVVIIILNNKKASIRIFLHSYIHLQANKQIRKKYNKKLQKSFSSKQFNYKNKYIRIQQLFEMFRQIPVQSKICFQREHERKIMLHENKIKNMKKMIDNEAPPQYDFLVSRKKKEALQQSRGNEIQRENKILIHKLTQILHRNKNPNAQTQQNQHGSAFSSSLYSSMNPFNTTKNSLNQALRKKEFVKIVIENQALLKRIQSQKSEYDVRAWEKERLKNEKYISQISEYQYKDFKPNKTHVKMGIWKDRQSSQPVLSKKPIGKLQPLFKNKNQSRIIYKNGKKIGSFIYLVEIKVQQGYFTIHLENLQKQPNQYKIELSEEEGMNILINECNNDPELLLERIRIDEKTKSFFFTRNADFQDKESGINHNQQGDSINEHHNNQSNLVSSPMSQQNQKHNNLKVTEEKEEEEEQSIIKSKVNDHSSSPHQQGQSDFNQSNHKEKVENDKTNNQEQIDEQNQKQQEKNHGQEDNNNEEEEYEQDQEDN</sequence>
<feature type="region of interest" description="Disordered" evidence="2">
    <location>
        <begin position="370"/>
        <end position="493"/>
    </location>
</feature>
<dbReference type="AlphaFoldDB" id="I7MD62"/>
<feature type="compositionally biased region" description="Polar residues" evidence="2">
    <location>
        <begin position="389"/>
        <end position="409"/>
    </location>
</feature>
<evidence type="ECO:0000256" key="1">
    <source>
        <dbReference type="ARBA" id="ARBA00008315"/>
    </source>
</evidence>
<dbReference type="Proteomes" id="UP000009168">
    <property type="component" value="Unassembled WGS sequence"/>
</dbReference>
<feature type="compositionally biased region" description="Basic and acidic residues" evidence="2">
    <location>
        <begin position="465"/>
        <end position="477"/>
    </location>
</feature>
<name>I7MD62_TETTS</name>
<evidence type="ECO:0000313" key="3">
    <source>
        <dbReference type="EMBL" id="EAR85562.2"/>
    </source>
</evidence>